<dbReference type="EMBL" id="UINC01002124">
    <property type="protein sequence ID" value="SUZ93173.1"/>
    <property type="molecule type" value="Genomic_DNA"/>
</dbReference>
<evidence type="ECO:0000313" key="3">
    <source>
        <dbReference type="EMBL" id="SUZ93173.1"/>
    </source>
</evidence>
<evidence type="ECO:0000256" key="1">
    <source>
        <dbReference type="ARBA" id="ARBA00022679"/>
    </source>
</evidence>
<dbReference type="AlphaFoldDB" id="A0A381RW78"/>
<gene>
    <name evidence="3" type="ORF">METZ01_LOCUS46027</name>
</gene>
<keyword evidence="1" id="KW-0808">Transferase</keyword>
<name>A0A381RW78_9ZZZZ</name>
<proteinExistence type="predicted"/>
<sequence length="408" mass="44320">MEPLKDIKVLAVTVYLAGPFCSMNLARMGAEVIKVEIPGKGDPVRGNGPFAGPNGTNTQPQTTDDLSTRFLKRTQGVKSVTLDLKTPKGKQMFLDMAKQCDVVLENLAPGSLRRIGLGYEEVAKVNSGIVYCSISGYGQTGPYADKPAHDPQIQGMSGLMDINGEEDRPPVKVGFYIGDLVTPMFACYSILAALREKDRTGQGQYLDVSMMDTLVSLMFMENLEETIADGQPLRTGNISRSGPTGLYETKDGDLSLTVTSDEQWGRLSRALDAPDLLENSLFNDYAARTVNVEAARQEIQALIGKFTLENALKRLEEFDVPCAPVRSAEQVMKDQHFWDRGSLLPMLNAAMGGPVDGVASGFPVKFSGGELPTMPGAPSLGMHNSEIFKKFLGLTGKDIKQLKEEKVI</sequence>
<dbReference type="SUPFAM" id="SSF89796">
    <property type="entry name" value="CoA-transferase family III (CaiB/BaiF)"/>
    <property type="match status" value="1"/>
</dbReference>
<dbReference type="GO" id="GO:0008410">
    <property type="term" value="F:CoA-transferase activity"/>
    <property type="evidence" value="ECO:0007669"/>
    <property type="project" value="TreeGrafter"/>
</dbReference>
<protein>
    <recommendedName>
        <fullName evidence="4">CoA transferase</fullName>
    </recommendedName>
</protein>
<dbReference type="InterPro" id="IPR050483">
    <property type="entry name" value="CoA-transferase_III_domain"/>
</dbReference>
<evidence type="ECO:0000256" key="2">
    <source>
        <dbReference type="SAM" id="MobiDB-lite"/>
    </source>
</evidence>
<dbReference type="InterPro" id="IPR003673">
    <property type="entry name" value="CoA-Trfase_fam_III"/>
</dbReference>
<feature type="compositionally biased region" description="Polar residues" evidence="2">
    <location>
        <begin position="54"/>
        <end position="64"/>
    </location>
</feature>
<reference evidence="3" key="1">
    <citation type="submission" date="2018-05" db="EMBL/GenBank/DDBJ databases">
        <authorList>
            <person name="Lanie J.A."/>
            <person name="Ng W.-L."/>
            <person name="Kazmierczak K.M."/>
            <person name="Andrzejewski T.M."/>
            <person name="Davidsen T.M."/>
            <person name="Wayne K.J."/>
            <person name="Tettelin H."/>
            <person name="Glass J.I."/>
            <person name="Rusch D."/>
            <person name="Podicherti R."/>
            <person name="Tsui H.-C.T."/>
            <person name="Winkler M.E."/>
        </authorList>
    </citation>
    <scope>NUCLEOTIDE SEQUENCE</scope>
</reference>
<accession>A0A381RW78</accession>
<dbReference type="PANTHER" id="PTHR48207:SF3">
    <property type="entry name" value="SUCCINATE--HYDROXYMETHYLGLUTARATE COA-TRANSFERASE"/>
    <property type="match status" value="1"/>
</dbReference>
<evidence type="ECO:0008006" key="4">
    <source>
        <dbReference type="Google" id="ProtNLM"/>
    </source>
</evidence>
<dbReference type="Gene3D" id="3.30.1540.10">
    <property type="entry name" value="formyl-coa transferase, domain 3"/>
    <property type="match status" value="1"/>
</dbReference>
<organism evidence="3">
    <name type="scientific">marine metagenome</name>
    <dbReference type="NCBI Taxonomy" id="408172"/>
    <lineage>
        <taxon>unclassified sequences</taxon>
        <taxon>metagenomes</taxon>
        <taxon>ecological metagenomes</taxon>
    </lineage>
</organism>
<dbReference type="Pfam" id="PF02515">
    <property type="entry name" value="CoA_transf_3"/>
    <property type="match status" value="1"/>
</dbReference>
<dbReference type="PANTHER" id="PTHR48207">
    <property type="entry name" value="SUCCINATE--HYDROXYMETHYLGLUTARATE COA-TRANSFERASE"/>
    <property type="match status" value="1"/>
</dbReference>
<dbReference type="InterPro" id="IPR044855">
    <property type="entry name" value="CoA-Trfase_III_dom3_sf"/>
</dbReference>
<dbReference type="Gene3D" id="3.40.50.10540">
    <property type="entry name" value="Crotonobetainyl-coa:carnitine coa-transferase, domain 1"/>
    <property type="match status" value="1"/>
</dbReference>
<dbReference type="InterPro" id="IPR023606">
    <property type="entry name" value="CoA-Trfase_III_dom_1_sf"/>
</dbReference>
<feature type="region of interest" description="Disordered" evidence="2">
    <location>
        <begin position="43"/>
        <end position="64"/>
    </location>
</feature>